<name>A0AAV1XHK4_LUPLU</name>
<dbReference type="AlphaFoldDB" id="A0AAV1XHK4"/>
<dbReference type="EMBL" id="CAXHTB010000015">
    <property type="protein sequence ID" value="CAL0321265.1"/>
    <property type="molecule type" value="Genomic_DNA"/>
</dbReference>
<protein>
    <submittedName>
        <fullName evidence="3">Uncharacterized protein</fullName>
    </submittedName>
</protein>
<dbReference type="SUPFAM" id="SSF52540">
    <property type="entry name" value="P-loop containing nucleoside triphosphate hydrolases"/>
    <property type="match status" value="1"/>
</dbReference>
<dbReference type="Proteomes" id="UP001497480">
    <property type="component" value="Unassembled WGS sequence"/>
</dbReference>
<dbReference type="PANTHER" id="PTHR11638:SF86">
    <property type="entry name" value="CHAPERONE PROTEIN CLPB4, MITOCHONDRIAL"/>
    <property type="match status" value="1"/>
</dbReference>
<gene>
    <name evidence="3" type="ORF">LLUT_LOCUS22325</name>
</gene>
<evidence type="ECO:0000256" key="2">
    <source>
        <dbReference type="ARBA" id="ARBA00022840"/>
    </source>
</evidence>
<organism evidence="3 4">
    <name type="scientific">Lupinus luteus</name>
    <name type="common">European yellow lupine</name>
    <dbReference type="NCBI Taxonomy" id="3873"/>
    <lineage>
        <taxon>Eukaryota</taxon>
        <taxon>Viridiplantae</taxon>
        <taxon>Streptophyta</taxon>
        <taxon>Embryophyta</taxon>
        <taxon>Tracheophyta</taxon>
        <taxon>Spermatophyta</taxon>
        <taxon>Magnoliopsida</taxon>
        <taxon>eudicotyledons</taxon>
        <taxon>Gunneridae</taxon>
        <taxon>Pentapetalae</taxon>
        <taxon>rosids</taxon>
        <taxon>fabids</taxon>
        <taxon>Fabales</taxon>
        <taxon>Fabaceae</taxon>
        <taxon>Papilionoideae</taxon>
        <taxon>50 kb inversion clade</taxon>
        <taxon>genistoids sensu lato</taxon>
        <taxon>core genistoids</taxon>
        <taxon>Genisteae</taxon>
        <taxon>Lupinus</taxon>
    </lineage>
</organism>
<dbReference type="GO" id="GO:0034605">
    <property type="term" value="P:cellular response to heat"/>
    <property type="evidence" value="ECO:0007669"/>
    <property type="project" value="TreeGrafter"/>
</dbReference>
<keyword evidence="2" id="KW-0067">ATP-binding</keyword>
<reference evidence="3 4" key="1">
    <citation type="submission" date="2024-03" db="EMBL/GenBank/DDBJ databases">
        <authorList>
            <person name="Martinez-Hernandez J."/>
        </authorList>
    </citation>
    <scope>NUCLEOTIDE SEQUENCE [LARGE SCALE GENOMIC DNA]</scope>
</reference>
<dbReference type="InterPro" id="IPR027417">
    <property type="entry name" value="P-loop_NTPase"/>
</dbReference>
<dbReference type="PANTHER" id="PTHR11638">
    <property type="entry name" value="ATP-DEPENDENT CLP PROTEASE"/>
    <property type="match status" value="1"/>
</dbReference>
<dbReference type="GO" id="GO:0005524">
    <property type="term" value="F:ATP binding"/>
    <property type="evidence" value="ECO:0007669"/>
    <property type="project" value="UniProtKB-KW"/>
</dbReference>
<dbReference type="Gene3D" id="3.40.50.300">
    <property type="entry name" value="P-loop containing nucleotide triphosphate hydrolases"/>
    <property type="match status" value="1"/>
</dbReference>
<dbReference type="GO" id="GO:0005737">
    <property type="term" value="C:cytoplasm"/>
    <property type="evidence" value="ECO:0007669"/>
    <property type="project" value="TreeGrafter"/>
</dbReference>
<keyword evidence="1" id="KW-0547">Nucleotide-binding</keyword>
<evidence type="ECO:0000313" key="3">
    <source>
        <dbReference type="EMBL" id="CAL0321265.1"/>
    </source>
</evidence>
<evidence type="ECO:0000313" key="4">
    <source>
        <dbReference type="Proteomes" id="UP001497480"/>
    </source>
</evidence>
<proteinExistence type="predicted"/>
<sequence>MILEIFKISVQSIESLIIILSYLEGKYEALEKYGNDLTELARRDKLDPVIGRDDEIRRCIQILARRTKNNPMNGCHNAVKN</sequence>
<dbReference type="InterPro" id="IPR050130">
    <property type="entry name" value="ClpA_ClpB"/>
</dbReference>
<dbReference type="GO" id="GO:0016887">
    <property type="term" value="F:ATP hydrolysis activity"/>
    <property type="evidence" value="ECO:0007669"/>
    <property type="project" value="TreeGrafter"/>
</dbReference>
<keyword evidence="4" id="KW-1185">Reference proteome</keyword>
<evidence type="ECO:0000256" key="1">
    <source>
        <dbReference type="ARBA" id="ARBA00022741"/>
    </source>
</evidence>
<accession>A0AAV1XHK4</accession>
<comment type="caution">
    <text evidence="3">The sequence shown here is derived from an EMBL/GenBank/DDBJ whole genome shotgun (WGS) entry which is preliminary data.</text>
</comment>